<dbReference type="OrthoDB" id="9815677at2"/>
<accession>A0A1H8XPQ4</accession>
<reference evidence="3 4" key="1">
    <citation type="submission" date="2016-10" db="EMBL/GenBank/DDBJ databases">
        <authorList>
            <person name="de Groot N.N."/>
        </authorList>
    </citation>
    <scope>NUCLEOTIDE SEQUENCE [LARGE SCALE GENOMIC DNA]</scope>
    <source>
        <strain evidence="3 4">DSM 13305</strain>
    </source>
</reference>
<dbReference type="InterPro" id="IPR005627">
    <property type="entry name" value="CutC-like"/>
</dbReference>
<keyword evidence="2" id="KW-0963">Cytoplasm</keyword>
<dbReference type="Gene3D" id="3.20.20.380">
    <property type="entry name" value="Copper homeostasis (CutC) domain"/>
    <property type="match status" value="1"/>
</dbReference>
<dbReference type="PANTHER" id="PTHR12598:SF0">
    <property type="entry name" value="COPPER HOMEOSTASIS PROTEIN CUTC HOMOLOG"/>
    <property type="match status" value="1"/>
</dbReference>
<evidence type="ECO:0000313" key="4">
    <source>
        <dbReference type="Proteomes" id="UP000198847"/>
    </source>
</evidence>
<dbReference type="Pfam" id="PF03932">
    <property type="entry name" value="CutC"/>
    <property type="match status" value="1"/>
</dbReference>
<protein>
    <recommendedName>
        <fullName evidence="2">PF03932 family protein CutC</fullName>
    </recommendedName>
</protein>
<comment type="caution">
    <text evidence="2">Once thought to be involved in copper homeostasis, experiments in E.coli have shown this is not the case.</text>
</comment>
<evidence type="ECO:0000256" key="1">
    <source>
        <dbReference type="ARBA" id="ARBA00007768"/>
    </source>
</evidence>
<dbReference type="SUPFAM" id="SSF110395">
    <property type="entry name" value="CutC-like"/>
    <property type="match status" value="1"/>
</dbReference>
<dbReference type="EMBL" id="FODY01000027">
    <property type="protein sequence ID" value="SEP41741.1"/>
    <property type="molecule type" value="Genomic_DNA"/>
</dbReference>
<proteinExistence type="inferred from homology"/>
<dbReference type="PANTHER" id="PTHR12598">
    <property type="entry name" value="COPPER HOMEOSTASIS PROTEIN CUTC"/>
    <property type="match status" value="1"/>
</dbReference>
<dbReference type="AlphaFoldDB" id="A0A1H8XPQ4"/>
<sequence>MLEIIATTVEDAKRIAACGAGRIELIRDLSQGGLTPEHGLIKEVVENVKIPVNVMIRPHANSFVYTSAELKAMKEDILTAGQLKANGVVFGVLDENNEICEKSLVKLLEACAGLAVTFHRAIDELADPVKGIKVLAKYPQITTVLTSGGKGNILDNLTTIKDMLENAAKIRVLVGGGLTFENIERVMAETGAPEFHFGTAIRDNSSTFGEINEKKLTALVKLMSRMKR</sequence>
<dbReference type="RefSeq" id="WP_091750570.1">
    <property type="nucleotide sequence ID" value="NZ_FODY01000027.1"/>
</dbReference>
<dbReference type="InterPro" id="IPR036822">
    <property type="entry name" value="CutC-like_dom_sf"/>
</dbReference>
<evidence type="ECO:0000256" key="2">
    <source>
        <dbReference type="HAMAP-Rule" id="MF_00795"/>
    </source>
</evidence>
<dbReference type="STRING" id="112903.SAMN04490178_1275"/>
<gene>
    <name evidence="2" type="primary">cutC</name>
    <name evidence="3" type="ORF">SAMN04490178_1275</name>
</gene>
<evidence type="ECO:0000313" key="3">
    <source>
        <dbReference type="EMBL" id="SEP41741.1"/>
    </source>
</evidence>
<comment type="subcellular location">
    <subcellularLocation>
        <location evidence="2">Cytoplasm</location>
    </subcellularLocation>
</comment>
<dbReference type="GO" id="GO:0005737">
    <property type="term" value="C:cytoplasm"/>
    <property type="evidence" value="ECO:0007669"/>
    <property type="project" value="UniProtKB-SubCell"/>
</dbReference>
<dbReference type="Proteomes" id="UP000198847">
    <property type="component" value="Unassembled WGS sequence"/>
</dbReference>
<comment type="similarity">
    <text evidence="1 2">Belongs to the CutC family.</text>
</comment>
<dbReference type="HAMAP" id="MF_00795">
    <property type="entry name" value="CutC"/>
    <property type="match status" value="1"/>
</dbReference>
<organism evidence="3 4">
    <name type="scientific">Propionispora vibrioides</name>
    <dbReference type="NCBI Taxonomy" id="112903"/>
    <lineage>
        <taxon>Bacteria</taxon>
        <taxon>Bacillati</taxon>
        <taxon>Bacillota</taxon>
        <taxon>Negativicutes</taxon>
        <taxon>Selenomonadales</taxon>
        <taxon>Sporomusaceae</taxon>
        <taxon>Propionispora</taxon>
    </lineage>
</organism>
<keyword evidence="4" id="KW-1185">Reference proteome</keyword>
<name>A0A1H8XPQ4_9FIRM</name>
<dbReference type="GO" id="GO:0005507">
    <property type="term" value="F:copper ion binding"/>
    <property type="evidence" value="ECO:0007669"/>
    <property type="project" value="TreeGrafter"/>
</dbReference>